<proteinExistence type="predicted"/>
<keyword evidence="2" id="KW-1185">Reference proteome</keyword>
<dbReference type="EMBL" id="JAMDMX010000071">
    <property type="protein sequence ID" value="MCY9695483.1"/>
    <property type="molecule type" value="Genomic_DNA"/>
</dbReference>
<dbReference type="Proteomes" id="UP001527099">
    <property type="component" value="Unassembled WGS sequence"/>
</dbReference>
<reference evidence="1 2" key="1">
    <citation type="submission" date="2022-05" db="EMBL/GenBank/DDBJ databases">
        <title>Genome Sequencing of Bee-Associated Microbes.</title>
        <authorList>
            <person name="Dunlap C."/>
        </authorList>
    </citation>
    <scope>NUCLEOTIDE SEQUENCE [LARGE SCALE GENOMIC DNA]</scope>
    <source>
        <strain evidence="1 2">NRRL B-14421</strain>
    </source>
</reference>
<gene>
    <name evidence="1" type="ORF">M5X19_21620</name>
</gene>
<sequence>MKIIEHKWQPGVIGILDESRGKRSYWFSAHNLFGELMDNEEAVDLLLGWSSEEVGTAANSFLANTEDWLDYDFDHEIIVAPAIKA</sequence>
<name>A0ABT4GH29_9BACL</name>
<comment type="caution">
    <text evidence="1">The sequence shown here is derived from an EMBL/GenBank/DDBJ whole genome shotgun (WGS) entry which is preliminary data.</text>
</comment>
<organism evidence="1 2">
    <name type="scientific">Paenibacillus alginolyticus</name>
    <dbReference type="NCBI Taxonomy" id="59839"/>
    <lineage>
        <taxon>Bacteria</taxon>
        <taxon>Bacillati</taxon>
        <taxon>Bacillota</taxon>
        <taxon>Bacilli</taxon>
        <taxon>Bacillales</taxon>
        <taxon>Paenibacillaceae</taxon>
        <taxon>Paenibacillus</taxon>
    </lineage>
</organism>
<protein>
    <submittedName>
        <fullName evidence="1">Uncharacterized protein</fullName>
    </submittedName>
</protein>
<accession>A0ABT4GH29</accession>
<evidence type="ECO:0000313" key="2">
    <source>
        <dbReference type="Proteomes" id="UP001527099"/>
    </source>
</evidence>
<dbReference type="RefSeq" id="WP_029194748.1">
    <property type="nucleotide sequence ID" value="NZ_JAMDMW010000064.1"/>
</dbReference>
<evidence type="ECO:0000313" key="1">
    <source>
        <dbReference type="EMBL" id="MCY9695483.1"/>
    </source>
</evidence>